<comment type="caution">
    <text evidence="6">The sequence shown here is derived from an EMBL/GenBank/DDBJ whole genome shotgun (WGS) entry which is preliminary data.</text>
</comment>
<organism evidence="6 7">
    <name type="scientific">Roseomonas nitratireducens</name>
    <dbReference type="NCBI Taxonomy" id="2820810"/>
    <lineage>
        <taxon>Bacteria</taxon>
        <taxon>Pseudomonadati</taxon>
        <taxon>Pseudomonadota</taxon>
        <taxon>Alphaproteobacteria</taxon>
        <taxon>Acetobacterales</taxon>
        <taxon>Roseomonadaceae</taxon>
        <taxon>Roseomonas</taxon>
    </lineage>
</organism>
<dbReference type="Pfam" id="PF04055">
    <property type="entry name" value="Radical_SAM"/>
    <property type="match status" value="1"/>
</dbReference>
<dbReference type="Proteomes" id="UP000680815">
    <property type="component" value="Unassembled WGS sequence"/>
</dbReference>
<accession>A0ABS4AVT3</accession>
<name>A0ABS4AVT3_9PROT</name>
<dbReference type="RefSeq" id="WP_209352751.1">
    <property type="nucleotide sequence ID" value="NZ_JAGIYZ010000015.1"/>
</dbReference>
<proteinExistence type="predicted"/>
<keyword evidence="3" id="KW-0411">Iron-sulfur</keyword>
<dbReference type="NCBIfam" id="NF033668">
    <property type="entry name" value="rSAM_PA0069"/>
    <property type="match status" value="1"/>
</dbReference>
<dbReference type="SFLD" id="SFLDS00029">
    <property type="entry name" value="Radical_SAM"/>
    <property type="match status" value="1"/>
</dbReference>
<dbReference type="InterPro" id="IPR058240">
    <property type="entry name" value="rSAM_sf"/>
</dbReference>
<dbReference type="InterPro" id="IPR040086">
    <property type="entry name" value="MJ0683-like"/>
</dbReference>
<evidence type="ECO:0000256" key="1">
    <source>
        <dbReference type="ARBA" id="ARBA00022723"/>
    </source>
</evidence>
<evidence type="ECO:0000259" key="5">
    <source>
        <dbReference type="SMART" id="SM00729"/>
    </source>
</evidence>
<evidence type="ECO:0000256" key="4">
    <source>
        <dbReference type="SAM" id="MobiDB-lite"/>
    </source>
</evidence>
<protein>
    <submittedName>
        <fullName evidence="6">PA0069 family radical SAM protein</fullName>
    </submittedName>
</protein>
<dbReference type="InterPro" id="IPR006638">
    <property type="entry name" value="Elp3/MiaA/NifB-like_rSAM"/>
</dbReference>
<feature type="region of interest" description="Disordered" evidence="4">
    <location>
        <begin position="1"/>
        <end position="37"/>
    </location>
</feature>
<evidence type="ECO:0000313" key="7">
    <source>
        <dbReference type="Proteomes" id="UP000680815"/>
    </source>
</evidence>
<dbReference type="CDD" id="cd01335">
    <property type="entry name" value="Radical_SAM"/>
    <property type="match status" value="1"/>
</dbReference>
<evidence type="ECO:0000256" key="2">
    <source>
        <dbReference type="ARBA" id="ARBA00023004"/>
    </source>
</evidence>
<feature type="domain" description="Elp3/MiaA/NifB-like radical SAM core" evidence="5">
    <location>
        <begin position="85"/>
        <end position="312"/>
    </location>
</feature>
<keyword evidence="1" id="KW-0479">Metal-binding</keyword>
<dbReference type="SUPFAM" id="SSF102114">
    <property type="entry name" value="Radical SAM enzymes"/>
    <property type="match status" value="1"/>
</dbReference>
<evidence type="ECO:0000256" key="3">
    <source>
        <dbReference type="ARBA" id="ARBA00023014"/>
    </source>
</evidence>
<dbReference type="Gene3D" id="3.80.30.30">
    <property type="match status" value="1"/>
</dbReference>
<dbReference type="SMART" id="SM00729">
    <property type="entry name" value="Elp3"/>
    <property type="match status" value="1"/>
</dbReference>
<sequence>MPDGTAFLDTPGAEPPLPLPPAARKGRGAGLNPPNRFERSAREAFDDGWGTLEAAFADLPPLPTTLTKDHAKSALAWNESPDIGFDRAVNPYRGCEHGCVYCYARPSHAYLGLSPGLDFETRLLFKPDVAALLEKELRRPGYVARPIALGSNTDPYQPVERTLQLTRAVLEVLDRFDHPVTIVTKSAGVLRDIDILRRMAERNLVRVCLSVTTLDARLARIMEPRAAAPERRLAAIRHLSETGIPAAVLAAPMIPGVNDSELETILERAAGAGATSAGYVLLRLPLEIKQLFEDWLARHMPDRAARVLSLIRQTRGGALYDSRFGVRQKGTGAYADLLAQRFAVAARRLGLERRGGGTGALDCSRFQVPQAAGGATQLALF</sequence>
<gene>
    <name evidence="6" type="ORF">J5Y09_15645</name>
</gene>
<keyword evidence="7" id="KW-1185">Reference proteome</keyword>
<dbReference type="SFLD" id="SFLDG01084">
    <property type="entry name" value="Uncharacterised_Radical_SAM_Su"/>
    <property type="match status" value="1"/>
</dbReference>
<dbReference type="PANTHER" id="PTHR43432">
    <property type="entry name" value="SLR0285 PROTEIN"/>
    <property type="match status" value="1"/>
</dbReference>
<dbReference type="PANTHER" id="PTHR43432:SF3">
    <property type="entry name" value="SLR0285 PROTEIN"/>
    <property type="match status" value="1"/>
</dbReference>
<keyword evidence="2" id="KW-0408">Iron</keyword>
<dbReference type="InterPro" id="IPR007197">
    <property type="entry name" value="rSAM"/>
</dbReference>
<evidence type="ECO:0000313" key="6">
    <source>
        <dbReference type="EMBL" id="MBP0465359.1"/>
    </source>
</evidence>
<reference evidence="6 7" key="1">
    <citation type="submission" date="2021-03" db="EMBL/GenBank/DDBJ databases">
        <authorList>
            <person name="So Y."/>
        </authorList>
    </citation>
    <scope>NUCLEOTIDE SEQUENCE [LARGE SCALE GENOMIC DNA]</scope>
    <source>
        <strain evidence="6 7">PWR1</strain>
    </source>
</reference>
<dbReference type="EMBL" id="JAGIYZ010000015">
    <property type="protein sequence ID" value="MBP0465359.1"/>
    <property type="molecule type" value="Genomic_DNA"/>
</dbReference>